<dbReference type="GO" id="GO:0005771">
    <property type="term" value="C:multivesicular body"/>
    <property type="evidence" value="ECO:0007669"/>
    <property type="project" value="TreeGrafter"/>
</dbReference>
<dbReference type="AlphaFoldDB" id="A0A1X6NSB4"/>
<name>A0A1X6NSB4_PORUM</name>
<organism evidence="6 7">
    <name type="scientific">Porphyra umbilicalis</name>
    <name type="common">Purple laver</name>
    <name type="synonym">Red alga</name>
    <dbReference type="NCBI Taxonomy" id="2786"/>
    <lineage>
        <taxon>Eukaryota</taxon>
        <taxon>Rhodophyta</taxon>
        <taxon>Bangiophyceae</taxon>
        <taxon>Bangiales</taxon>
        <taxon>Bangiaceae</taxon>
        <taxon>Porphyra</taxon>
    </lineage>
</organism>
<protein>
    <recommendedName>
        <fullName evidence="8">Charged multivesicular body protein 7</fullName>
    </recommendedName>
</protein>
<gene>
    <name evidence="6" type="ORF">BU14_0527s0005</name>
</gene>
<evidence type="ECO:0000256" key="5">
    <source>
        <dbReference type="SAM" id="MobiDB-lite"/>
    </source>
</evidence>
<dbReference type="Proteomes" id="UP000218209">
    <property type="component" value="Unassembled WGS sequence"/>
</dbReference>
<dbReference type="Pfam" id="PF03357">
    <property type="entry name" value="Snf7"/>
    <property type="match status" value="1"/>
</dbReference>
<evidence type="ECO:0000313" key="7">
    <source>
        <dbReference type="Proteomes" id="UP000218209"/>
    </source>
</evidence>
<keyword evidence="7" id="KW-1185">Reference proteome</keyword>
<reference evidence="6 7" key="1">
    <citation type="submission" date="2017-03" db="EMBL/GenBank/DDBJ databases">
        <title>WGS assembly of Porphyra umbilicalis.</title>
        <authorList>
            <person name="Brawley S.H."/>
            <person name="Blouin N.A."/>
            <person name="Ficko-Blean E."/>
            <person name="Wheeler G.L."/>
            <person name="Lohr M."/>
            <person name="Goodson H.V."/>
            <person name="Jenkins J.W."/>
            <person name="Blaby-Haas C.E."/>
            <person name="Helliwell K.E."/>
            <person name="Chan C."/>
            <person name="Marriage T."/>
            <person name="Bhattacharya D."/>
            <person name="Klein A.S."/>
            <person name="Badis Y."/>
            <person name="Brodie J."/>
            <person name="Cao Y."/>
            <person name="Collen J."/>
            <person name="Dittami S.M."/>
            <person name="Gachon C.M."/>
            <person name="Green B.R."/>
            <person name="Karpowicz S."/>
            <person name="Kim J.W."/>
            <person name="Kudahl U."/>
            <person name="Lin S."/>
            <person name="Michel G."/>
            <person name="Mittag M."/>
            <person name="Olson B.J."/>
            <person name="Pangilinan J."/>
            <person name="Peng Y."/>
            <person name="Qiu H."/>
            <person name="Shu S."/>
            <person name="Singer J.T."/>
            <person name="Smith A.G."/>
            <person name="Sprecher B.N."/>
            <person name="Wagner V."/>
            <person name="Wang W."/>
            <person name="Wang Z.-Y."/>
            <person name="Yan J."/>
            <person name="Yarish C."/>
            <person name="Zoeuner-Riek S."/>
            <person name="Zhuang Y."/>
            <person name="Zou Y."/>
            <person name="Lindquist E.A."/>
            <person name="Grimwood J."/>
            <person name="Barry K."/>
            <person name="Rokhsar D.S."/>
            <person name="Schmutz J."/>
            <person name="Stiller J.W."/>
            <person name="Grossman A.R."/>
            <person name="Prochnik S.E."/>
        </authorList>
    </citation>
    <scope>NUCLEOTIDE SEQUENCE [LARGE SCALE GENOMIC DNA]</scope>
    <source>
        <strain evidence="6">4086291</strain>
    </source>
</reference>
<dbReference type="PANTHER" id="PTHR22761">
    <property type="entry name" value="CHARGED MULTIVESICULAR BODY PROTEIN"/>
    <property type="match status" value="1"/>
</dbReference>
<dbReference type="GO" id="GO:0032511">
    <property type="term" value="P:late endosome to vacuole transport via multivesicular body sorting pathway"/>
    <property type="evidence" value="ECO:0007669"/>
    <property type="project" value="TreeGrafter"/>
</dbReference>
<dbReference type="InterPro" id="IPR005024">
    <property type="entry name" value="Snf7_fam"/>
</dbReference>
<evidence type="ECO:0008006" key="8">
    <source>
        <dbReference type="Google" id="ProtNLM"/>
    </source>
</evidence>
<feature type="coiled-coil region" evidence="4">
    <location>
        <begin position="381"/>
        <end position="408"/>
    </location>
</feature>
<comment type="similarity">
    <text evidence="2">Belongs to the SNF7 family.</text>
</comment>
<keyword evidence="3" id="KW-0967">Endosome</keyword>
<evidence type="ECO:0000256" key="3">
    <source>
        <dbReference type="ARBA" id="ARBA00022753"/>
    </source>
</evidence>
<sequence>MGTWSPTSSEALAELGEDGLTELWLTDLPVHRSEAPEVWDQAVQMLSAATLEAARSTGRVVVTQEQLLSLLELHGAPPECMPVVFDHLIRTGALQTSLLLPGDTSPFGNAARLGAPAAPSDAAPSGLGWAVNVFWTSLGYASTASPPPTVTPTTPLVLPVAVDAAADAVAAALAAPSRIEAVTDLAAVAQAACGGDLQSAAVVADRLAATGRAALQPDVLPMAPGRGIKFCDVDEGFTSVDVSVLSLKAATARLDALDSTLTDAAASARKSAKSALASGNVPLAKRYLRREADLRRRLDLNAGAGSNLAAALAAVDTADGNRETVAALAAGNAALKELSGPSAASVADVDALAVEFGELTEGVEDVSTALAQASGPSAAVDADAEAELEEMEQALEAERAAATAAAADKVAADKAAAAARARRAAAAAAAAAADADADAAAAKLAAAATSGVGTTAAAATAGGRSGEAASAATGGDVDDLLADLDNLHVSSSPPPAAREGAEEQREGRVRVPA</sequence>
<dbReference type="GO" id="GO:0006900">
    <property type="term" value="P:vesicle budding from membrane"/>
    <property type="evidence" value="ECO:0007669"/>
    <property type="project" value="TreeGrafter"/>
</dbReference>
<dbReference type="GO" id="GO:0000815">
    <property type="term" value="C:ESCRT III complex"/>
    <property type="evidence" value="ECO:0007669"/>
    <property type="project" value="TreeGrafter"/>
</dbReference>
<dbReference type="EMBL" id="KV919130">
    <property type="protein sequence ID" value="OSX71492.1"/>
    <property type="molecule type" value="Genomic_DNA"/>
</dbReference>
<evidence type="ECO:0000256" key="1">
    <source>
        <dbReference type="ARBA" id="ARBA00004177"/>
    </source>
</evidence>
<feature type="compositionally biased region" description="Basic and acidic residues" evidence="5">
    <location>
        <begin position="499"/>
        <end position="513"/>
    </location>
</feature>
<evidence type="ECO:0000256" key="4">
    <source>
        <dbReference type="SAM" id="Coils"/>
    </source>
</evidence>
<dbReference type="PANTHER" id="PTHR22761:SF10">
    <property type="entry name" value="GH13992P"/>
    <property type="match status" value="1"/>
</dbReference>
<proteinExistence type="inferred from homology"/>
<evidence type="ECO:0000256" key="2">
    <source>
        <dbReference type="ARBA" id="ARBA00006190"/>
    </source>
</evidence>
<feature type="region of interest" description="Disordered" evidence="5">
    <location>
        <begin position="482"/>
        <end position="513"/>
    </location>
</feature>
<dbReference type="GO" id="GO:0009898">
    <property type="term" value="C:cytoplasmic side of plasma membrane"/>
    <property type="evidence" value="ECO:0007669"/>
    <property type="project" value="TreeGrafter"/>
</dbReference>
<evidence type="ECO:0000313" key="6">
    <source>
        <dbReference type="EMBL" id="OSX71492.1"/>
    </source>
</evidence>
<accession>A0A1X6NSB4</accession>
<comment type="subcellular location">
    <subcellularLocation>
        <location evidence="1">Endosome</location>
    </subcellularLocation>
</comment>
<keyword evidence="4" id="KW-0175">Coiled coil</keyword>